<accession>A0ABS5QN28</accession>
<reference evidence="6 7" key="1">
    <citation type="journal article" date="2021" name="Nat. Commun.">
        <title>Reductive evolution and unique predatory mode in the CPR bacterium Vampirococcus lugosii.</title>
        <authorList>
            <person name="Moreira D."/>
            <person name="Zivanovic Y."/>
            <person name="Lopez-Archilla A.I."/>
            <person name="Iniesto M."/>
            <person name="Lopez-Garcia P."/>
        </authorList>
    </citation>
    <scope>NUCLEOTIDE SEQUENCE [LARGE SCALE GENOMIC DNA]</scope>
    <source>
        <strain evidence="6">Chiprana</strain>
    </source>
</reference>
<feature type="domain" description="Mur ligase central" evidence="5">
    <location>
        <begin position="31"/>
        <end position="237"/>
    </location>
</feature>
<dbReference type="SUPFAM" id="SSF53623">
    <property type="entry name" value="MurD-like peptide ligases, catalytic domain"/>
    <property type="match status" value="1"/>
</dbReference>
<dbReference type="Pfam" id="PF08245">
    <property type="entry name" value="Mur_ligase_M"/>
    <property type="match status" value="1"/>
</dbReference>
<evidence type="ECO:0000259" key="5">
    <source>
        <dbReference type="Pfam" id="PF08245"/>
    </source>
</evidence>
<evidence type="ECO:0000313" key="7">
    <source>
        <dbReference type="Proteomes" id="UP000680365"/>
    </source>
</evidence>
<evidence type="ECO:0000256" key="1">
    <source>
        <dbReference type="ARBA" id="ARBA00022598"/>
    </source>
</evidence>
<dbReference type="PANTHER" id="PTHR43024">
    <property type="entry name" value="UDP-N-ACETYLMURAMOYL-TRIPEPTIDE--D-ALANYL-D-ALANINE LIGASE"/>
    <property type="match status" value="1"/>
</dbReference>
<evidence type="ECO:0000313" key="6">
    <source>
        <dbReference type="EMBL" id="MBS8122538.1"/>
    </source>
</evidence>
<dbReference type="EC" id="6.3.2.10" evidence="6"/>
<keyword evidence="1 6" id="KW-0436">Ligase</keyword>
<dbReference type="InterPro" id="IPR004101">
    <property type="entry name" value="Mur_ligase_C"/>
</dbReference>
<dbReference type="Gene3D" id="3.40.1190.10">
    <property type="entry name" value="Mur-like, catalytic domain"/>
    <property type="match status" value="1"/>
</dbReference>
<dbReference type="EMBL" id="JAEDAM010000102">
    <property type="protein sequence ID" value="MBS8122538.1"/>
    <property type="molecule type" value="Genomic_DNA"/>
</dbReference>
<protein>
    <submittedName>
        <fullName evidence="6">UDP-N-acetylmuramyl pentapeptide synthase (MurF)</fullName>
        <ecNumber evidence="6">6.3.2.10</ecNumber>
    </submittedName>
</protein>
<keyword evidence="3" id="KW-0067">ATP-binding</keyword>
<evidence type="ECO:0000256" key="3">
    <source>
        <dbReference type="ARBA" id="ARBA00022840"/>
    </source>
</evidence>
<feature type="domain" description="Mur ligase C-terminal" evidence="4">
    <location>
        <begin position="275"/>
        <end position="357"/>
    </location>
</feature>
<gene>
    <name evidence="6" type="ORF">VAMP_178845n214</name>
</gene>
<name>A0ABS5QN28_9BACT</name>
<dbReference type="RefSeq" id="WP_213349963.1">
    <property type="nucleotide sequence ID" value="NZ_JAEDAM010000102.1"/>
</dbReference>
<keyword evidence="7" id="KW-1185">Reference proteome</keyword>
<proteinExistence type="predicted"/>
<dbReference type="SUPFAM" id="SSF53244">
    <property type="entry name" value="MurD-like peptide ligases, peptide-binding domain"/>
    <property type="match status" value="1"/>
</dbReference>
<dbReference type="PANTHER" id="PTHR43024:SF1">
    <property type="entry name" value="UDP-N-ACETYLMURAMOYL-TRIPEPTIDE--D-ALANYL-D-ALANINE LIGASE"/>
    <property type="match status" value="1"/>
</dbReference>
<keyword evidence="2" id="KW-0547">Nucleotide-binding</keyword>
<evidence type="ECO:0000259" key="4">
    <source>
        <dbReference type="Pfam" id="PF02875"/>
    </source>
</evidence>
<comment type="caution">
    <text evidence="6">The sequence shown here is derived from an EMBL/GenBank/DDBJ whole genome shotgun (WGS) entry which is preliminary data.</text>
</comment>
<dbReference type="InterPro" id="IPR036615">
    <property type="entry name" value="Mur_ligase_C_dom_sf"/>
</dbReference>
<dbReference type="Pfam" id="PF02875">
    <property type="entry name" value="Mur_ligase_C"/>
    <property type="match status" value="1"/>
</dbReference>
<dbReference type="InterPro" id="IPR051046">
    <property type="entry name" value="MurCDEF_CellWall_CoF430Synth"/>
</dbReference>
<dbReference type="Proteomes" id="UP000680365">
    <property type="component" value="Unassembled WGS sequence"/>
</dbReference>
<dbReference type="InterPro" id="IPR013221">
    <property type="entry name" value="Mur_ligase_cen"/>
</dbReference>
<dbReference type="GO" id="GO:0047480">
    <property type="term" value="F:UDP-N-acetylmuramoyl-tripeptide-D-alanyl-D-alanine ligase activity"/>
    <property type="evidence" value="ECO:0007669"/>
    <property type="project" value="UniProtKB-EC"/>
</dbReference>
<organism evidence="6 7">
    <name type="scientific">Candidatus Vampirococcus lugosii</name>
    <dbReference type="NCBI Taxonomy" id="2789015"/>
    <lineage>
        <taxon>Bacteria</taxon>
        <taxon>Candidatus Absconditibacteriota</taxon>
        <taxon>Vampirococcus</taxon>
    </lineage>
</organism>
<evidence type="ECO:0000256" key="2">
    <source>
        <dbReference type="ARBA" id="ARBA00022741"/>
    </source>
</evidence>
<sequence>MKEKILNFVYTIIANSAKRYINKTKPIVVGVTGSVGKTGFRMILNKILSEGLKDKKIYTSPHNFNGELGLPLSIFGIEKYNPGIFSLLKILLKTLYLSFFEKTFYDIIILEYGIDHIGEMDFMLKIVNPDFSVVTNIDKVHCKQLGSPDITAKEKYKLTYNTKDTSFVNIDDSYGASINGVSNDLFFYTTNANDQANITYNNYSFDIQDGNIYSFFTAKIGSKDILVKTNLVGLENAGYTCVSLSILDIISYKEKYINNFENTNSIEFNLDLQNGRFSFLNGKKGCVLIDSTYNASPASMISVINNSYFIYKKNFSNKNFVLVLGDMRELGDFEESEHRKLASKINTIADYIFLLGNVITNYTYDELLKSGFDENKIFLFKDYISLGKALNNFNEENNGDNFFVFKGSQNTIFMEESIKYLLNNENDFSKLARQSENWKKTKAI</sequence>
<dbReference type="InterPro" id="IPR036565">
    <property type="entry name" value="Mur-like_cat_sf"/>
</dbReference>
<dbReference type="Gene3D" id="3.90.190.20">
    <property type="entry name" value="Mur ligase, C-terminal domain"/>
    <property type="match status" value="1"/>
</dbReference>